<name>A0A552V087_9FLAO</name>
<evidence type="ECO:0000313" key="2">
    <source>
        <dbReference type="Proteomes" id="UP000320643"/>
    </source>
</evidence>
<comment type="caution">
    <text evidence="1">The sequence shown here is derived from an EMBL/GenBank/DDBJ whole genome shotgun (WGS) entry which is preliminary data.</text>
</comment>
<reference evidence="1 2" key="1">
    <citation type="submission" date="2019-07" db="EMBL/GenBank/DDBJ databases">
        <title>Flavobacterium sp. nov., isolated from glacier ice.</title>
        <authorList>
            <person name="Liu Q."/>
            <person name="Xin Y.-H."/>
        </authorList>
    </citation>
    <scope>NUCLEOTIDE SEQUENCE [LARGE SCALE GENOMIC DNA]</scope>
    <source>
        <strain evidence="1 2">ZT4R6</strain>
    </source>
</reference>
<dbReference type="EMBL" id="VJVZ01000007">
    <property type="protein sequence ID" value="TRW23891.1"/>
    <property type="molecule type" value="Genomic_DNA"/>
</dbReference>
<evidence type="ECO:0000313" key="1">
    <source>
        <dbReference type="EMBL" id="TRW23891.1"/>
    </source>
</evidence>
<accession>A0A552V087</accession>
<sequence length="90" mass="10554">MDENFETIREAFKTAGIDVVTAEYSITEYSLNTNLSFKFSNLTEFLEFLELHAQEDFERVQHIKLLFIDAGVDPDNFFYVNFFEPKVAEL</sequence>
<dbReference type="AlphaFoldDB" id="A0A552V087"/>
<dbReference type="RefSeq" id="WP_143373639.1">
    <property type="nucleotide sequence ID" value="NZ_VJVZ01000007.1"/>
</dbReference>
<proteinExistence type="predicted"/>
<dbReference type="Proteomes" id="UP000320643">
    <property type="component" value="Unassembled WGS sequence"/>
</dbReference>
<organism evidence="1 2">
    <name type="scientific">Flavobacterium zepuense</name>
    <dbReference type="NCBI Taxonomy" id="2593302"/>
    <lineage>
        <taxon>Bacteria</taxon>
        <taxon>Pseudomonadati</taxon>
        <taxon>Bacteroidota</taxon>
        <taxon>Flavobacteriia</taxon>
        <taxon>Flavobacteriales</taxon>
        <taxon>Flavobacteriaceae</taxon>
        <taxon>Flavobacterium</taxon>
    </lineage>
</organism>
<gene>
    <name evidence="1" type="ORF">FMM05_12075</name>
</gene>
<protein>
    <submittedName>
        <fullName evidence="1">Uncharacterized protein</fullName>
    </submittedName>
</protein>
<dbReference type="OrthoDB" id="1362098at2"/>
<keyword evidence="2" id="KW-1185">Reference proteome</keyword>